<accession>X0PCU8</accession>
<proteinExistence type="predicted"/>
<dbReference type="STRING" id="1423734.FC83_GL003127"/>
<dbReference type="PATRIC" id="fig|1423734.3.peg.3177"/>
<dbReference type="AlphaFoldDB" id="X0PCU8"/>
<protein>
    <submittedName>
        <fullName evidence="1">Uncharacterized protein</fullName>
    </submittedName>
</protein>
<dbReference type="OrthoDB" id="2328791at2"/>
<evidence type="ECO:0000313" key="2">
    <source>
        <dbReference type="Proteomes" id="UP000051236"/>
    </source>
</evidence>
<name>X0PCU8_9LACO</name>
<dbReference type="Proteomes" id="UP000051236">
    <property type="component" value="Unassembled WGS sequence"/>
</dbReference>
<reference evidence="1 2" key="1">
    <citation type="journal article" date="2015" name="Genome Announc.">
        <title>Expanding the biotechnology potential of lactobacilli through comparative genomics of 213 strains and associated genera.</title>
        <authorList>
            <person name="Sun Z."/>
            <person name="Harris H.M."/>
            <person name="McCann A."/>
            <person name="Guo C."/>
            <person name="Argimon S."/>
            <person name="Zhang W."/>
            <person name="Yang X."/>
            <person name="Jeffery I.B."/>
            <person name="Cooney J.C."/>
            <person name="Kagawa T.F."/>
            <person name="Liu W."/>
            <person name="Song Y."/>
            <person name="Salvetti E."/>
            <person name="Wrobel A."/>
            <person name="Rasinkangas P."/>
            <person name="Parkhill J."/>
            <person name="Rea M.C."/>
            <person name="O'Sullivan O."/>
            <person name="Ritari J."/>
            <person name="Douillard F.P."/>
            <person name="Paul Ross R."/>
            <person name="Yang R."/>
            <person name="Briner A.E."/>
            <person name="Felis G.E."/>
            <person name="de Vos W.M."/>
            <person name="Barrangou R."/>
            <person name="Klaenhammer T.R."/>
            <person name="Caufield P.W."/>
            <person name="Cui Y."/>
            <person name="Zhang H."/>
            <person name="O'Toole P.W."/>
        </authorList>
    </citation>
    <scope>NUCLEOTIDE SEQUENCE [LARGE SCALE GENOMIC DNA]</scope>
    <source>
        <strain evidence="1 2">DSM 18527</strain>
    </source>
</reference>
<gene>
    <name evidence="1" type="ORF">FC83_GL003127</name>
</gene>
<organism evidence="1 2">
    <name type="scientific">Agrilactobacillus composti DSM 18527 = JCM 14202</name>
    <dbReference type="NCBI Taxonomy" id="1423734"/>
    <lineage>
        <taxon>Bacteria</taxon>
        <taxon>Bacillati</taxon>
        <taxon>Bacillota</taxon>
        <taxon>Bacilli</taxon>
        <taxon>Lactobacillales</taxon>
        <taxon>Lactobacillaceae</taxon>
        <taxon>Agrilactobacillus</taxon>
    </lineage>
</organism>
<comment type="caution">
    <text evidence="1">The sequence shown here is derived from an EMBL/GenBank/DDBJ whole genome shotgun (WGS) entry which is preliminary data.</text>
</comment>
<dbReference type="eggNOG" id="ENOG5030A3B">
    <property type="taxonomic scope" value="Bacteria"/>
</dbReference>
<keyword evidence="2" id="KW-1185">Reference proteome</keyword>
<evidence type="ECO:0000313" key="1">
    <source>
        <dbReference type="EMBL" id="KRM33050.1"/>
    </source>
</evidence>
<dbReference type="EMBL" id="AZGA01000057">
    <property type="protein sequence ID" value="KRM33050.1"/>
    <property type="molecule type" value="Genomic_DNA"/>
</dbReference>
<sequence length="166" mass="18748">MAVAIVLEQFNIFNDPNITLDQEAYTSGLLDNAPFFQIRFYARSPYYTEDLEGNLQLARQYRRAFDQLKTDFAKKYAPIFDTPETIPQKFESLDQVNAVVHDLAATIQTDFVIPDNIELNTIELIGNWEVYGGDETTNLSQDIHQHLADAAANYTSAESDTDGDAN</sequence>
<dbReference type="RefSeq" id="WP_035450993.1">
    <property type="nucleotide sequence ID" value="NZ_AZGA01000057.1"/>
</dbReference>